<dbReference type="SUPFAM" id="SSF74650">
    <property type="entry name" value="Galactose mutarotase-like"/>
    <property type="match status" value="1"/>
</dbReference>
<feature type="signal peptide" evidence="7">
    <location>
        <begin position="1"/>
        <end position="41"/>
    </location>
</feature>
<dbReference type="Pfam" id="PF02278">
    <property type="entry name" value="Lyase_8"/>
    <property type="match status" value="1"/>
</dbReference>
<evidence type="ECO:0000259" key="10">
    <source>
        <dbReference type="Pfam" id="PF08124"/>
    </source>
</evidence>
<dbReference type="EMBL" id="WNWM01000002">
    <property type="protein sequence ID" value="MUI16585.1"/>
    <property type="molecule type" value="Genomic_DNA"/>
</dbReference>
<feature type="domain" description="Polysaccharide lyase family 8 C-terminal" evidence="9">
    <location>
        <begin position="712"/>
        <end position="780"/>
    </location>
</feature>
<dbReference type="CDD" id="cd01083">
    <property type="entry name" value="GAG_Lyase"/>
    <property type="match status" value="1"/>
</dbReference>
<dbReference type="PANTHER" id="PTHR38481">
    <property type="entry name" value="HYALURONATE LYASE"/>
    <property type="match status" value="1"/>
</dbReference>
<dbReference type="InterPro" id="IPR003159">
    <property type="entry name" value="Lyase_8_central_dom"/>
</dbReference>
<evidence type="ECO:0000259" key="9">
    <source>
        <dbReference type="Pfam" id="PF02884"/>
    </source>
</evidence>
<comment type="subcellular location">
    <subcellularLocation>
        <location evidence="1">Secreted</location>
    </subcellularLocation>
</comment>
<dbReference type="AlphaFoldDB" id="A0A6I3XXS2"/>
<accession>A0A6I3XXS2</accession>
<evidence type="ECO:0000256" key="1">
    <source>
        <dbReference type="ARBA" id="ARBA00004613"/>
    </source>
</evidence>
<dbReference type="NCBIfam" id="NF033679">
    <property type="entry name" value="DNRLRE_dom"/>
    <property type="match status" value="1"/>
</dbReference>
<sequence>MLTRPSRVSPTSPSRRVPAPQVLAVLLALATLALAPHTALADEYDTLRTKWQTRLTGGVAIDTGDPDIAQAVATLAANAQLHWNAMDKGAGRTFLWSDLAATATSAHVTNSYGRLHSMALAWSTTGSPLKGNAALAADIVAALDWLYANRYNETVTYYDNWWDWHIGTPQSLTGTMTLMYGQLSTAQRASWLKAIDKFVPDPAVRLRPDGTALTTETGANLLDKALAVILRGVLGKSAAKIVQGRDAISPGLLYVTAGDGFYRDGSFVQHEYVPYTGSYGPAVIDDMSKLLYLLTGSTWAFTDPNVTNVYDWSINAFAPLIHDGAMMDAVRGRGIARQYSTDHTAGRSIVTALVRLTHAGAATYPQQSAAIDAAVKGWMARDTTFGASYFAATPTAVAGVYSPLPVYEMTLMKALAANPDVKAAPEPAGVNVFASMDRAVQRGPGFAASLALFSNRISAFEYGNGENLAGWWTGMGMLTLYDADQARYLNGYWPTIDKRRLPGTTTDRSGSGTPVAWKKYPNTRNWAGGAALAGKYAAIGMDFATSGVTGSTLTGKKSWFMFGDRIVAVGAGIASTGGAGSGNPVETIVENSKLNADGSNAFTVNGAAQPAAPGGGTALAAVRWAHLAGNVPGADVAWYFPDAPTMNSLRETRSATWQTMSSGGGTASLSNHFHSLALPHGTDPASGSYAYVILPGRSAAQAAAYAAAPGVTILERSATATAVRDTALGLVGAHFWTDADKTVQVDGAPYLTSNRKAAVITQEADNVLQVAVADPTQANTGTIVIEVARAAGAVIASSAGVTVSQLKPTIRLTVDVDAAAGKSFGASFRLLRTKTLRPVADATLRDGTYGATNYGSAATMTVKNDAPGYARQALARFDLASIDGTIGAATLKLAPRFVGQGTAMTHNVLQVADTWAETGVAWNSRPADIATLGTWTVPAVNTYATLDVTSAATAAQSGDKLLSVRVEAAANYGANGWVEYPTRENGTAPLPALVVDYY</sequence>
<dbReference type="InterPro" id="IPR014718">
    <property type="entry name" value="GH-type_carb-bd"/>
</dbReference>
<comment type="similarity">
    <text evidence="2">Belongs to the polysaccharide lyase 8 family.</text>
</comment>
<keyword evidence="13" id="KW-1185">Reference proteome</keyword>
<dbReference type="InterPro" id="IPR011071">
    <property type="entry name" value="Lyase_8-like_C"/>
</dbReference>
<dbReference type="InterPro" id="IPR055372">
    <property type="entry name" value="CBM96"/>
</dbReference>
<feature type="active site" evidence="6">
    <location>
        <position position="333"/>
    </location>
</feature>
<dbReference type="InterPro" id="IPR038970">
    <property type="entry name" value="Lyase_8"/>
</dbReference>
<keyword evidence="4 7" id="KW-0732">Signal</keyword>
<dbReference type="InterPro" id="IPR012970">
    <property type="entry name" value="Lyase_8_alpha_N"/>
</dbReference>
<dbReference type="InterPro" id="IPR004103">
    <property type="entry name" value="Lyase_8_C"/>
</dbReference>
<dbReference type="GO" id="GO:0005975">
    <property type="term" value="P:carbohydrate metabolic process"/>
    <property type="evidence" value="ECO:0007669"/>
    <property type="project" value="InterPro"/>
</dbReference>
<feature type="active site" evidence="6">
    <location>
        <position position="279"/>
    </location>
</feature>
<evidence type="ECO:0000256" key="2">
    <source>
        <dbReference type="ARBA" id="ARBA00006699"/>
    </source>
</evidence>
<organism evidence="12 13">
    <name type="scientific">Pseudoduganella dura</name>
    <dbReference type="NCBI Taxonomy" id="321982"/>
    <lineage>
        <taxon>Bacteria</taxon>
        <taxon>Pseudomonadati</taxon>
        <taxon>Pseudomonadota</taxon>
        <taxon>Betaproteobacteria</taxon>
        <taxon>Burkholderiales</taxon>
        <taxon>Oxalobacteraceae</taxon>
        <taxon>Telluria group</taxon>
        <taxon>Pseudoduganella</taxon>
    </lineage>
</organism>
<dbReference type="Gene3D" id="1.50.10.100">
    <property type="entry name" value="Chondroitin AC/alginate lyase"/>
    <property type="match status" value="1"/>
</dbReference>
<dbReference type="InterPro" id="IPR011013">
    <property type="entry name" value="Gal_mutarotase_sf_dom"/>
</dbReference>
<dbReference type="OrthoDB" id="6636047at2"/>
<feature type="active site" evidence="6">
    <location>
        <position position="270"/>
    </location>
</feature>
<evidence type="ECO:0000259" key="8">
    <source>
        <dbReference type="Pfam" id="PF02278"/>
    </source>
</evidence>
<dbReference type="GO" id="GO:0030246">
    <property type="term" value="F:carbohydrate binding"/>
    <property type="evidence" value="ECO:0007669"/>
    <property type="project" value="InterPro"/>
</dbReference>
<dbReference type="SUPFAM" id="SSF49863">
    <property type="entry name" value="Hyaluronate lyase-like, C-terminal domain"/>
    <property type="match status" value="1"/>
</dbReference>
<dbReference type="Pfam" id="PF24517">
    <property type="entry name" value="CBM96"/>
    <property type="match status" value="1"/>
</dbReference>
<dbReference type="PANTHER" id="PTHR38481:SF1">
    <property type="entry name" value="HYALURONATE LYASE"/>
    <property type="match status" value="1"/>
</dbReference>
<feature type="domain" description="Polysaccharide lyase family 8 central" evidence="8">
    <location>
        <begin position="431"/>
        <end position="697"/>
    </location>
</feature>
<dbReference type="RefSeq" id="WP_155712130.1">
    <property type="nucleotide sequence ID" value="NZ_BMWU01000026.1"/>
</dbReference>
<evidence type="ECO:0000256" key="7">
    <source>
        <dbReference type="SAM" id="SignalP"/>
    </source>
</evidence>
<dbReference type="Pfam" id="PF08124">
    <property type="entry name" value="Lyase_8_N"/>
    <property type="match status" value="1"/>
</dbReference>
<evidence type="ECO:0000259" key="11">
    <source>
        <dbReference type="Pfam" id="PF24517"/>
    </source>
</evidence>
<dbReference type="GO" id="GO:0005576">
    <property type="term" value="C:extracellular region"/>
    <property type="evidence" value="ECO:0007669"/>
    <property type="project" value="UniProtKB-SubCell"/>
</dbReference>
<feature type="domain" description="Polysaccharide lyase 8 N-terminal alpha-helical" evidence="10">
    <location>
        <begin position="51"/>
        <end position="363"/>
    </location>
</feature>
<dbReference type="Proteomes" id="UP000431684">
    <property type="component" value="Unassembled WGS sequence"/>
</dbReference>
<dbReference type="SUPFAM" id="SSF48230">
    <property type="entry name" value="Chondroitin AC/alginate lyase"/>
    <property type="match status" value="1"/>
</dbReference>
<evidence type="ECO:0000256" key="4">
    <source>
        <dbReference type="ARBA" id="ARBA00022729"/>
    </source>
</evidence>
<dbReference type="Pfam" id="PF02884">
    <property type="entry name" value="Lyase_8_C"/>
    <property type="match status" value="1"/>
</dbReference>
<keyword evidence="5" id="KW-0456">Lyase</keyword>
<dbReference type="Gene3D" id="2.60.220.10">
    <property type="entry name" value="Polysaccharide lyase family 8-like, C-terminal"/>
    <property type="match status" value="1"/>
</dbReference>
<reference evidence="12 13" key="1">
    <citation type="submission" date="2019-11" db="EMBL/GenBank/DDBJ databases">
        <title>Draft Genome Sequences of Six Type Strains of the Genus Massilia.</title>
        <authorList>
            <person name="Miess H."/>
            <person name="Frediansyah A."/>
            <person name="Goeker M."/>
            <person name="Gross H."/>
        </authorList>
    </citation>
    <scope>NUCLEOTIDE SEQUENCE [LARGE SCALE GENOMIC DNA]</scope>
    <source>
        <strain evidence="12 13">DSM 17513</strain>
    </source>
</reference>
<proteinExistence type="inferred from homology"/>
<name>A0A6I3XXS2_9BURK</name>
<evidence type="ECO:0000256" key="3">
    <source>
        <dbReference type="ARBA" id="ARBA00022525"/>
    </source>
</evidence>
<gene>
    <name evidence="12" type="ORF">GJV26_29620</name>
</gene>
<evidence type="ECO:0000256" key="5">
    <source>
        <dbReference type="ARBA" id="ARBA00023239"/>
    </source>
</evidence>
<protein>
    <submittedName>
        <fullName evidence="12">DNRLRE domain-containing protein</fullName>
    </submittedName>
</protein>
<comment type="caution">
    <text evidence="12">The sequence shown here is derived from an EMBL/GenBank/DDBJ whole genome shotgun (WGS) entry which is preliminary data.</text>
</comment>
<keyword evidence="3" id="KW-0964">Secreted</keyword>
<feature type="chain" id="PRO_5026014439" evidence="7">
    <location>
        <begin position="42"/>
        <end position="998"/>
    </location>
</feature>
<evidence type="ECO:0000256" key="6">
    <source>
        <dbReference type="PIRSR" id="PIRSR638970-1"/>
    </source>
</evidence>
<dbReference type="Gene3D" id="2.70.98.10">
    <property type="match status" value="1"/>
</dbReference>
<evidence type="ECO:0000313" key="13">
    <source>
        <dbReference type="Proteomes" id="UP000431684"/>
    </source>
</evidence>
<dbReference type="GO" id="GO:0016837">
    <property type="term" value="F:carbon-oxygen lyase activity, acting on polysaccharides"/>
    <property type="evidence" value="ECO:0007669"/>
    <property type="project" value="UniProtKB-ARBA"/>
</dbReference>
<feature type="domain" description="Carbohydrate-binding module family 96" evidence="11">
    <location>
        <begin position="833"/>
        <end position="995"/>
    </location>
</feature>
<evidence type="ECO:0000313" key="12">
    <source>
        <dbReference type="EMBL" id="MUI16585.1"/>
    </source>
</evidence>
<dbReference type="InterPro" id="IPR008929">
    <property type="entry name" value="Chondroitin_lyas"/>
</dbReference>